<evidence type="ECO:0000256" key="5">
    <source>
        <dbReference type="ARBA" id="ARBA00023163"/>
    </source>
</evidence>
<dbReference type="OrthoDB" id="1849108at2759"/>
<keyword evidence="6" id="KW-0539">Nucleus</keyword>
<dbReference type="InterPro" id="IPR051032">
    <property type="entry name" value="AP2/ERF_TF_ERF_subfamily"/>
</dbReference>
<feature type="compositionally biased region" description="Low complexity" evidence="8">
    <location>
        <begin position="127"/>
        <end position="142"/>
    </location>
</feature>
<evidence type="ECO:0000256" key="1">
    <source>
        <dbReference type="ARBA" id="ARBA00004123"/>
    </source>
</evidence>
<dbReference type="CDD" id="cd00018">
    <property type="entry name" value="AP2"/>
    <property type="match status" value="1"/>
</dbReference>
<sequence>MSASGDSKIKFKGVRRRKWGKWVSEIRVPGTQDRLWLGTYATPEAAAVAHDVAFVCLRESMAADKLNFPTLTLPAGVGPGMSPGSVQTAASNAGMAVDAQLRLNNLPPDVANQRGGDNNRWGGEATGEVVSWSQEGSGSSEQAQPLSVSVEDYWNIT</sequence>
<dbReference type="EMBL" id="CAMAPE010000019">
    <property type="protein sequence ID" value="CAH9087346.1"/>
    <property type="molecule type" value="Genomic_DNA"/>
</dbReference>
<keyword evidence="3" id="KW-0238">DNA-binding</keyword>
<dbReference type="PRINTS" id="PR00367">
    <property type="entry name" value="ETHRSPELEMNT"/>
</dbReference>
<evidence type="ECO:0000256" key="6">
    <source>
        <dbReference type="ARBA" id="ARBA00023242"/>
    </source>
</evidence>
<keyword evidence="4" id="KW-0010">Activator</keyword>
<dbReference type="SUPFAM" id="SSF54171">
    <property type="entry name" value="DNA-binding domain"/>
    <property type="match status" value="1"/>
</dbReference>
<reference evidence="10" key="1">
    <citation type="submission" date="2022-07" db="EMBL/GenBank/DDBJ databases">
        <authorList>
            <person name="Macas J."/>
            <person name="Novak P."/>
            <person name="Neumann P."/>
        </authorList>
    </citation>
    <scope>NUCLEOTIDE SEQUENCE</scope>
</reference>
<dbReference type="GO" id="GO:0003677">
    <property type="term" value="F:DNA binding"/>
    <property type="evidence" value="ECO:0007669"/>
    <property type="project" value="UniProtKB-KW"/>
</dbReference>
<keyword evidence="5" id="KW-0804">Transcription</keyword>
<keyword evidence="2" id="KW-0805">Transcription regulation</keyword>
<dbReference type="InterPro" id="IPR016177">
    <property type="entry name" value="DNA-bd_dom_sf"/>
</dbReference>
<evidence type="ECO:0000256" key="7">
    <source>
        <dbReference type="ARBA" id="ARBA00024343"/>
    </source>
</evidence>
<dbReference type="Pfam" id="PF00847">
    <property type="entry name" value="AP2"/>
    <property type="match status" value="1"/>
</dbReference>
<dbReference type="Gene3D" id="3.30.730.10">
    <property type="entry name" value="AP2/ERF domain"/>
    <property type="match status" value="1"/>
</dbReference>
<evidence type="ECO:0000259" key="9">
    <source>
        <dbReference type="PROSITE" id="PS51032"/>
    </source>
</evidence>
<accession>A0A9P0Z326</accession>
<evidence type="ECO:0000256" key="4">
    <source>
        <dbReference type="ARBA" id="ARBA00023159"/>
    </source>
</evidence>
<gene>
    <name evidence="10" type="ORF">CEURO_LOCUS10017</name>
</gene>
<evidence type="ECO:0000256" key="2">
    <source>
        <dbReference type="ARBA" id="ARBA00023015"/>
    </source>
</evidence>
<proteinExistence type="inferred from homology"/>
<organism evidence="10 11">
    <name type="scientific">Cuscuta europaea</name>
    <name type="common">European dodder</name>
    <dbReference type="NCBI Taxonomy" id="41803"/>
    <lineage>
        <taxon>Eukaryota</taxon>
        <taxon>Viridiplantae</taxon>
        <taxon>Streptophyta</taxon>
        <taxon>Embryophyta</taxon>
        <taxon>Tracheophyta</taxon>
        <taxon>Spermatophyta</taxon>
        <taxon>Magnoliopsida</taxon>
        <taxon>eudicotyledons</taxon>
        <taxon>Gunneridae</taxon>
        <taxon>Pentapetalae</taxon>
        <taxon>asterids</taxon>
        <taxon>lamiids</taxon>
        <taxon>Solanales</taxon>
        <taxon>Convolvulaceae</taxon>
        <taxon>Cuscuteae</taxon>
        <taxon>Cuscuta</taxon>
        <taxon>Cuscuta subgen. Cuscuta</taxon>
    </lineage>
</organism>
<dbReference type="PANTHER" id="PTHR31985">
    <property type="entry name" value="ETHYLENE-RESPONSIVE TRANSCRIPTION FACTOR ERF042-RELATED"/>
    <property type="match status" value="1"/>
</dbReference>
<evidence type="ECO:0000256" key="8">
    <source>
        <dbReference type="SAM" id="MobiDB-lite"/>
    </source>
</evidence>
<feature type="region of interest" description="Disordered" evidence="8">
    <location>
        <begin position="111"/>
        <end position="146"/>
    </location>
</feature>
<dbReference type="InterPro" id="IPR036955">
    <property type="entry name" value="AP2/ERF_dom_sf"/>
</dbReference>
<dbReference type="AlphaFoldDB" id="A0A9P0Z326"/>
<feature type="domain" description="AP2/ERF" evidence="9">
    <location>
        <begin position="10"/>
        <end position="69"/>
    </location>
</feature>
<dbReference type="PANTHER" id="PTHR31985:SF45">
    <property type="entry name" value="ETHYLENE-RESPONSIVE TRANSCRIPTION FACTOR ERF020"/>
    <property type="match status" value="1"/>
</dbReference>
<dbReference type="GO" id="GO:0005634">
    <property type="term" value="C:nucleus"/>
    <property type="evidence" value="ECO:0007669"/>
    <property type="project" value="UniProtKB-SubCell"/>
</dbReference>
<dbReference type="GO" id="GO:0003700">
    <property type="term" value="F:DNA-binding transcription factor activity"/>
    <property type="evidence" value="ECO:0007669"/>
    <property type="project" value="InterPro"/>
</dbReference>
<keyword evidence="11" id="KW-1185">Reference proteome</keyword>
<comment type="subcellular location">
    <subcellularLocation>
        <location evidence="1">Nucleus</location>
    </subcellularLocation>
</comment>
<comment type="caution">
    <text evidence="10">The sequence shown here is derived from an EMBL/GenBank/DDBJ whole genome shotgun (WGS) entry which is preliminary data.</text>
</comment>
<dbReference type="Proteomes" id="UP001152484">
    <property type="component" value="Unassembled WGS sequence"/>
</dbReference>
<dbReference type="PROSITE" id="PS51032">
    <property type="entry name" value="AP2_ERF"/>
    <property type="match status" value="1"/>
</dbReference>
<protein>
    <recommendedName>
        <fullName evidence="9">AP2/ERF domain-containing protein</fullName>
    </recommendedName>
</protein>
<name>A0A9P0Z326_CUSEU</name>
<dbReference type="InterPro" id="IPR001471">
    <property type="entry name" value="AP2/ERF_dom"/>
</dbReference>
<dbReference type="SMART" id="SM00380">
    <property type="entry name" value="AP2"/>
    <property type="match status" value="1"/>
</dbReference>
<comment type="similarity">
    <text evidence="7">Belongs to the AP2/ERF transcription factor family. ERF subfamily.</text>
</comment>
<evidence type="ECO:0000313" key="10">
    <source>
        <dbReference type="EMBL" id="CAH9087346.1"/>
    </source>
</evidence>
<evidence type="ECO:0000313" key="11">
    <source>
        <dbReference type="Proteomes" id="UP001152484"/>
    </source>
</evidence>
<evidence type="ECO:0000256" key="3">
    <source>
        <dbReference type="ARBA" id="ARBA00023125"/>
    </source>
</evidence>